<dbReference type="AlphaFoldDB" id="A0A5M3WLQ4"/>
<evidence type="ECO:0000313" key="4">
    <source>
        <dbReference type="EMBL" id="GES09420.1"/>
    </source>
</evidence>
<dbReference type="Proteomes" id="UP000331127">
    <property type="component" value="Unassembled WGS sequence"/>
</dbReference>
<feature type="DNA-binding region" description="H-T-H motif" evidence="2">
    <location>
        <begin position="29"/>
        <end position="48"/>
    </location>
</feature>
<dbReference type="PRINTS" id="PR00455">
    <property type="entry name" value="HTHTETR"/>
</dbReference>
<proteinExistence type="predicted"/>
<comment type="caution">
    <text evidence="4">The sequence shown here is derived from an EMBL/GenBank/DDBJ whole genome shotgun (WGS) entry which is preliminary data.</text>
</comment>
<evidence type="ECO:0000313" key="5">
    <source>
        <dbReference type="Proteomes" id="UP000331127"/>
    </source>
</evidence>
<dbReference type="PROSITE" id="PS50977">
    <property type="entry name" value="HTH_TETR_2"/>
    <property type="match status" value="1"/>
</dbReference>
<reference evidence="4 5" key="1">
    <citation type="submission" date="2019-10" db="EMBL/GenBank/DDBJ databases">
        <title>Whole genome shotgun sequence of Acrocarpospora macrocephala NBRC 16266.</title>
        <authorList>
            <person name="Ichikawa N."/>
            <person name="Kimura A."/>
            <person name="Kitahashi Y."/>
            <person name="Komaki H."/>
            <person name="Oguchi A."/>
        </authorList>
    </citation>
    <scope>NUCLEOTIDE SEQUENCE [LARGE SCALE GENOMIC DNA]</scope>
    <source>
        <strain evidence="4 5">NBRC 16266</strain>
    </source>
</reference>
<dbReference type="RefSeq" id="WP_170322485.1">
    <property type="nucleotide sequence ID" value="NZ_BAAAHL010000069.1"/>
</dbReference>
<sequence length="184" mass="19871">MQRDAEATRKRLLEAAIKEFAAYGIAGARVDRIAAAADSNKAQIYHYYGSKDQLFDAAFEAIVTQVVTRTPLDVHDLPGYAALLAALYDEHPEIMRMSDWQRLERSGDAPVPLAAASVQSKIDEIARAQAEGILPGHYPAGVLLVLVLQLAATWVSIGPEFAAAKGSERGTYVADAVHRLLGGR</sequence>
<dbReference type="InterPro" id="IPR050109">
    <property type="entry name" value="HTH-type_TetR-like_transc_reg"/>
</dbReference>
<dbReference type="Pfam" id="PF00440">
    <property type="entry name" value="TetR_N"/>
    <property type="match status" value="1"/>
</dbReference>
<dbReference type="InterPro" id="IPR036271">
    <property type="entry name" value="Tet_transcr_reg_TetR-rel_C_sf"/>
</dbReference>
<dbReference type="InterPro" id="IPR001647">
    <property type="entry name" value="HTH_TetR"/>
</dbReference>
<dbReference type="InterPro" id="IPR041467">
    <property type="entry name" value="Sco4008_C"/>
</dbReference>
<keyword evidence="5" id="KW-1185">Reference proteome</keyword>
<dbReference type="Pfam" id="PF17926">
    <property type="entry name" value="TetR_C_21"/>
    <property type="match status" value="1"/>
</dbReference>
<evidence type="ECO:0000256" key="1">
    <source>
        <dbReference type="ARBA" id="ARBA00023125"/>
    </source>
</evidence>
<dbReference type="EMBL" id="BLAE01000015">
    <property type="protein sequence ID" value="GES09420.1"/>
    <property type="molecule type" value="Genomic_DNA"/>
</dbReference>
<dbReference type="GO" id="GO:0006355">
    <property type="term" value="P:regulation of DNA-templated transcription"/>
    <property type="evidence" value="ECO:0007669"/>
    <property type="project" value="UniProtKB-ARBA"/>
</dbReference>
<name>A0A5M3WLQ4_9ACTN</name>
<dbReference type="Gene3D" id="1.10.357.10">
    <property type="entry name" value="Tetracycline Repressor, domain 2"/>
    <property type="match status" value="1"/>
</dbReference>
<dbReference type="SUPFAM" id="SSF48498">
    <property type="entry name" value="Tetracyclin repressor-like, C-terminal domain"/>
    <property type="match status" value="1"/>
</dbReference>
<dbReference type="PANTHER" id="PTHR30328">
    <property type="entry name" value="TRANSCRIPTIONAL REPRESSOR"/>
    <property type="match status" value="1"/>
</dbReference>
<organism evidence="4 5">
    <name type="scientific">Acrocarpospora macrocephala</name>
    <dbReference type="NCBI Taxonomy" id="150177"/>
    <lineage>
        <taxon>Bacteria</taxon>
        <taxon>Bacillati</taxon>
        <taxon>Actinomycetota</taxon>
        <taxon>Actinomycetes</taxon>
        <taxon>Streptosporangiales</taxon>
        <taxon>Streptosporangiaceae</taxon>
        <taxon>Acrocarpospora</taxon>
    </lineage>
</organism>
<evidence type="ECO:0000259" key="3">
    <source>
        <dbReference type="PROSITE" id="PS50977"/>
    </source>
</evidence>
<feature type="domain" description="HTH tetR-type" evidence="3">
    <location>
        <begin position="6"/>
        <end position="66"/>
    </location>
</feature>
<dbReference type="SUPFAM" id="SSF46689">
    <property type="entry name" value="Homeodomain-like"/>
    <property type="match status" value="1"/>
</dbReference>
<dbReference type="InterPro" id="IPR009057">
    <property type="entry name" value="Homeodomain-like_sf"/>
</dbReference>
<dbReference type="PANTHER" id="PTHR30328:SF54">
    <property type="entry name" value="HTH-TYPE TRANSCRIPTIONAL REPRESSOR SCO4008"/>
    <property type="match status" value="1"/>
</dbReference>
<dbReference type="GO" id="GO:0003677">
    <property type="term" value="F:DNA binding"/>
    <property type="evidence" value="ECO:0007669"/>
    <property type="project" value="UniProtKB-UniRule"/>
</dbReference>
<evidence type="ECO:0000256" key="2">
    <source>
        <dbReference type="PROSITE-ProRule" id="PRU00335"/>
    </source>
</evidence>
<accession>A0A5M3WLQ4</accession>
<protein>
    <submittedName>
        <fullName evidence="4">HTH-type transcriptional repressor</fullName>
    </submittedName>
</protein>
<keyword evidence="1 2" id="KW-0238">DNA-binding</keyword>
<gene>
    <name evidence="4" type="ORF">Amac_030160</name>
</gene>